<keyword evidence="6" id="KW-0040">ANK repeat</keyword>
<dbReference type="FunFam" id="1.10.287.70:FF:000266">
    <property type="entry name" value="Transient receptor potential cation channel subfamily c member 1"/>
    <property type="match status" value="1"/>
</dbReference>
<accession>A0A5S6QHN1</accession>
<evidence type="ECO:0000256" key="2">
    <source>
        <dbReference type="ARBA" id="ARBA00022448"/>
    </source>
</evidence>
<comment type="subcellular location">
    <subcellularLocation>
        <location evidence="1">Membrane</location>
        <topology evidence="1">Multi-pass membrane protein</topology>
    </subcellularLocation>
</comment>
<keyword evidence="8 11" id="KW-0472">Membrane</keyword>
<evidence type="ECO:0000256" key="8">
    <source>
        <dbReference type="ARBA" id="ARBA00023136"/>
    </source>
</evidence>
<evidence type="ECO:0000256" key="7">
    <source>
        <dbReference type="ARBA" id="ARBA00023065"/>
    </source>
</evidence>
<evidence type="ECO:0000256" key="9">
    <source>
        <dbReference type="ARBA" id="ARBA00023303"/>
    </source>
</evidence>
<dbReference type="GO" id="GO:0034703">
    <property type="term" value="C:cation channel complex"/>
    <property type="evidence" value="ECO:0007669"/>
    <property type="project" value="TreeGrafter"/>
</dbReference>
<keyword evidence="3 11" id="KW-0812">Transmembrane</keyword>
<dbReference type="PANTHER" id="PTHR10117:SF80">
    <property type="entry name" value="TRANSIENT-RECEPTOR-POTENTIAL-LIKE PROTEIN"/>
    <property type="match status" value="1"/>
</dbReference>
<reference evidence="14" key="1">
    <citation type="submission" date="2019-12" db="UniProtKB">
        <authorList>
            <consortium name="WormBaseParasite"/>
        </authorList>
    </citation>
    <scope>IDENTIFICATION</scope>
</reference>
<dbReference type="GO" id="GO:0005886">
    <property type="term" value="C:plasma membrane"/>
    <property type="evidence" value="ECO:0007669"/>
    <property type="project" value="TreeGrafter"/>
</dbReference>
<sequence length="541" mass="63056">MKFLYYSTSFGCFLFLLTLATFEDYRHTTKSLFENLRASERGPALSFVEILIVIWVIGMAWSEVKQIWEEGFTKYVNQWWNWLDFIMLSLYLSTFALRLVAYFMVSTGRYEPAFLVRTYWKADEPVLISECLFAVANVFSFARIIYLFQMNPSLGPLQISLGCMLVDIAKFFFIFTLILSSFAIGLVQLYWYYATERHVCNKLGYCDESASAFTSISDSYTTLLWSLFGITNTKTTDVEEHHEITQWTGRALYIAYHVTSIIVLLNMLIAMMSHSFQRINDHADLEWKFHRTKLWMGFFDEGSTLTAPFNILITPKAISHCLKRTYQIASWSLGKSDWPKGKKRPTIKRPGWSKRPCMVDRDSDPGEASLTYETIMQRLVSRYIHQTKKKSQMEGINEDELLEIKQDISSLRYELREERRKELARTSSNFDGIKREILRTLSAADRVHEPRVCPSKTSLKSVPTWDSLNEESFVQETSKPQQSVDGGKQEIEQKLWELQERIVNSVQKAVDQKLDEWMHKFCQPHSHEIDESRTSRKPATV</sequence>
<dbReference type="GO" id="GO:0015279">
    <property type="term" value="F:store-operated calcium channel activity"/>
    <property type="evidence" value="ECO:0007669"/>
    <property type="project" value="TreeGrafter"/>
</dbReference>
<dbReference type="Pfam" id="PF00520">
    <property type="entry name" value="Ion_trans"/>
    <property type="match status" value="1"/>
</dbReference>
<keyword evidence="7" id="KW-0406">Ion transport</keyword>
<evidence type="ECO:0000313" key="14">
    <source>
        <dbReference type="WBParaSite" id="TMUE_2000006367.1"/>
    </source>
</evidence>
<dbReference type="PRINTS" id="PR01097">
    <property type="entry name" value="TRNSRECEPTRP"/>
</dbReference>
<proteinExistence type="predicted"/>
<feature type="transmembrane region" description="Helical" evidence="11">
    <location>
        <begin position="6"/>
        <end position="22"/>
    </location>
</feature>
<dbReference type="GO" id="GO:0007338">
    <property type="term" value="P:single fertilization"/>
    <property type="evidence" value="ECO:0007669"/>
    <property type="project" value="TreeGrafter"/>
</dbReference>
<feature type="transmembrane region" description="Helical" evidence="11">
    <location>
        <begin position="43"/>
        <end position="62"/>
    </location>
</feature>
<keyword evidence="9" id="KW-0407">Ion channel</keyword>
<dbReference type="WBParaSite" id="TMUE_2000006367.1">
    <property type="protein sequence ID" value="TMUE_2000006367.1"/>
    <property type="gene ID" value="WBGene00302601"/>
</dbReference>
<organism evidence="13 14">
    <name type="scientific">Trichuris muris</name>
    <name type="common">Mouse whipworm</name>
    <dbReference type="NCBI Taxonomy" id="70415"/>
    <lineage>
        <taxon>Eukaryota</taxon>
        <taxon>Metazoa</taxon>
        <taxon>Ecdysozoa</taxon>
        <taxon>Nematoda</taxon>
        <taxon>Enoplea</taxon>
        <taxon>Dorylaimia</taxon>
        <taxon>Trichinellida</taxon>
        <taxon>Trichuridae</taxon>
        <taxon>Trichuris</taxon>
    </lineage>
</organism>
<keyword evidence="5 11" id="KW-1133">Transmembrane helix</keyword>
<feature type="transmembrane region" description="Helical" evidence="11">
    <location>
        <begin position="251"/>
        <end position="272"/>
    </location>
</feature>
<evidence type="ECO:0000256" key="6">
    <source>
        <dbReference type="ARBA" id="ARBA00023043"/>
    </source>
</evidence>
<dbReference type="AlphaFoldDB" id="A0A5S6QHN1"/>
<keyword evidence="4" id="KW-0677">Repeat</keyword>
<feature type="transmembrane region" description="Helical" evidence="11">
    <location>
        <begin position="82"/>
        <end position="105"/>
    </location>
</feature>
<evidence type="ECO:0000256" key="11">
    <source>
        <dbReference type="SAM" id="Phobius"/>
    </source>
</evidence>
<evidence type="ECO:0000256" key="5">
    <source>
        <dbReference type="ARBA" id="ARBA00022989"/>
    </source>
</evidence>
<dbReference type="GO" id="GO:0070679">
    <property type="term" value="F:inositol 1,4,5 trisphosphate binding"/>
    <property type="evidence" value="ECO:0007669"/>
    <property type="project" value="TreeGrafter"/>
</dbReference>
<evidence type="ECO:0000256" key="3">
    <source>
        <dbReference type="ARBA" id="ARBA00022692"/>
    </source>
</evidence>
<evidence type="ECO:0000256" key="10">
    <source>
        <dbReference type="SAM" id="MobiDB-lite"/>
    </source>
</evidence>
<feature type="transmembrane region" description="Helical" evidence="11">
    <location>
        <begin position="168"/>
        <end position="193"/>
    </location>
</feature>
<dbReference type="InterPro" id="IPR002153">
    <property type="entry name" value="TRPC_channel"/>
</dbReference>
<feature type="transmembrane region" description="Helical" evidence="11">
    <location>
        <begin position="126"/>
        <end position="148"/>
    </location>
</feature>
<evidence type="ECO:0000259" key="12">
    <source>
        <dbReference type="Pfam" id="PF00520"/>
    </source>
</evidence>
<dbReference type="STRING" id="70415.A0A5S6QHN1"/>
<evidence type="ECO:0000313" key="13">
    <source>
        <dbReference type="Proteomes" id="UP000046395"/>
    </source>
</evidence>
<dbReference type="GO" id="GO:0051480">
    <property type="term" value="P:regulation of cytosolic calcium ion concentration"/>
    <property type="evidence" value="ECO:0007669"/>
    <property type="project" value="TreeGrafter"/>
</dbReference>
<dbReference type="Proteomes" id="UP000046395">
    <property type="component" value="Unassembled WGS sequence"/>
</dbReference>
<keyword evidence="13" id="KW-1185">Reference proteome</keyword>
<dbReference type="Gene3D" id="1.10.287.70">
    <property type="match status" value="1"/>
</dbReference>
<keyword evidence="2" id="KW-0813">Transport</keyword>
<feature type="region of interest" description="Disordered" evidence="10">
    <location>
        <begin position="340"/>
        <end position="360"/>
    </location>
</feature>
<dbReference type="InterPro" id="IPR005821">
    <property type="entry name" value="Ion_trans_dom"/>
</dbReference>
<protein>
    <submittedName>
        <fullName evidence="14">Ion_trans domain-containing protein</fullName>
    </submittedName>
</protein>
<evidence type="ECO:0000256" key="1">
    <source>
        <dbReference type="ARBA" id="ARBA00004141"/>
    </source>
</evidence>
<dbReference type="PANTHER" id="PTHR10117">
    <property type="entry name" value="TRANSIENT RECEPTOR POTENTIAL CHANNEL"/>
    <property type="match status" value="1"/>
</dbReference>
<name>A0A5S6QHN1_TRIMR</name>
<feature type="domain" description="Ion transport" evidence="12">
    <location>
        <begin position="17"/>
        <end position="283"/>
    </location>
</feature>
<evidence type="ECO:0000256" key="4">
    <source>
        <dbReference type="ARBA" id="ARBA00022737"/>
    </source>
</evidence>